<dbReference type="PANTHER" id="PTHR31005">
    <property type="entry name" value="DUF4139 DOMAIN-CONTAINING PROTEIN"/>
    <property type="match status" value="1"/>
</dbReference>
<organism evidence="5 6">
    <name type="scientific">Pseudothioclava arenosa</name>
    <dbReference type="NCBI Taxonomy" id="1795308"/>
    <lineage>
        <taxon>Bacteria</taxon>
        <taxon>Pseudomonadati</taxon>
        <taxon>Pseudomonadota</taxon>
        <taxon>Alphaproteobacteria</taxon>
        <taxon>Rhodobacterales</taxon>
        <taxon>Paracoccaceae</taxon>
        <taxon>Pseudothioclava</taxon>
    </lineage>
</organism>
<dbReference type="InterPro" id="IPR011935">
    <property type="entry name" value="CHP02231"/>
</dbReference>
<evidence type="ECO:0000313" key="6">
    <source>
        <dbReference type="Proteomes" id="UP000243507"/>
    </source>
</evidence>
<feature type="signal peptide" evidence="2">
    <location>
        <begin position="1"/>
        <end position="19"/>
    </location>
</feature>
<keyword evidence="2" id="KW-0732">Signal</keyword>
<dbReference type="EMBL" id="NTJD01000001">
    <property type="protein sequence ID" value="PCD77989.1"/>
    <property type="molecule type" value="Genomic_DNA"/>
</dbReference>
<keyword evidence="6" id="KW-1185">Reference proteome</keyword>
<evidence type="ECO:0000256" key="2">
    <source>
        <dbReference type="SAM" id="SignalP"/>
    </source>
</evidence>
<evidence type="ECO:0000259" key="4">
    <source>
        <dbReference type="Pfam" id="PF13600"/>
    </source>
</evidence>
<keyword evidence="1" id="KW-0175">Coiled coil</keyword>
<feature type="domain" description="DUF4139" evidence="3">
    <location>
        <begin position="218"/>
        <end position="528"/>
    </location>
</feature>
<dbReference type="InterPro" id="IPR025554">
    <property type="entry name" value="DUF4140"/>
</dbReference>
<dbReference type="Proteomes" id="UP000243507">
    <property type="component" value="Unassembled WGS sequence"/>
</dbReference>
<dbReference type="RefSeq" id="WP_096430233.1">
    <property type="nucleotide sequence ID" value="NZ_NTJD01000001.1"/>
</dbReference>
<evidence type="ECO:0000313" key="5">
    <source>
        <dbReference type="EMBL" id="PCD77989.1"/>
    </source>
</evidence>
<dbReference type="InterPro" id="IPR037291">
    <property type="entry name" value="DUF4139"/>
</dbReference>
<dbReference type="OrthoDB" id="580912at2"/>
<dbReference type="Pfam" id="PF13600">
    <property type="entry name" value="DUF4140"/>
    <property type="match status" value="1"/>
</dbReference>
<name>A0A2A4CV21_9RHOB</name>
<accession>A0A2A4CV21</accession>
<feature type="domain" description="DUF4140" evidence="4">
    <location>
        <begin position="31"/>
        <end position="136"/>
    </location>
</feature>
<comment type="caution">
    <text evidence="5">The sequence shown here is derived from an EMBL/GenBank/DDBJ whole genome shotgun (WGS) entry which is preliminary data.</text>
</comment>
<evidence type="ECO:0008006" key="7">
    <source>
        <dbReference type="Google" id="ProtNLM"/>
    </source>
</evidence>
<dbReference type="AlphaFoldDB" id="A0A2A4CV21"/>
<dbReference type="Pfam" id="PF13598">
    <property type="entry name" value="DUF4139"/>
    <property type="match status" value="1"/>
</dbReference>
<feature type="chain" id="PRO_5013240708" description="DUF4139 domain-containing protein" evidence="2">
    <location>
        <begin position="20"/>
        <end position="534"/>
    </location>
</feature>
<sequence>MRALLIALAMTTAPAALNAQILELAAHPDHVTVYPQGAKVSRRVEVAGEGTRQILIPDLPRGTDISTLRFAGEGVQVGGATLIDGRLPASEGAISPAIEAARAEVERLEAALAVKEDDLRRIHARAEAARAQIGFWQGLEASAESADQVAALAHAVGAGTLAATEAAIAAEAEYRAADLALRPDREALEKARQALAALEHPSNDKAALMLWVSGSGTLEISSFVPQAGWQPSYDLRYDEAAGELRVSQYFELYQHSGEDWTDVALTISAARPADRAAPSEVWPRLLHATPDRPIALTASKAATREMMAEADGAFFEAAPAPEMILELKLLGEIPTFEIAQPRDLRDGVEGFRVEWQETRVPATMLAEVAPLYDDHAYRVIEGEAPEGTFFFPGSAMIWQDGSLIGRTDLPFVRAGDEMRVGLGPIETLRATRLMPETLEGDKGVISRSNTRREVVEIEVSNDSGRDWAVRVIDRLPYSEQEDLTIETTATPAPTARDLDDKRGVIAWEFDLAKGAAKTLRTETEITWPIDQILR</sequence>
<reference evidence="5 6" key="1">
    <citation type="submission" date="2017-09" db="EMBL/GenBank/DDBJ databases">
        <title>A multilocus sequence analysis scheme for characterization of bacteria in the genus Thioclava.</title>
        <authorList>
            <person name="Liu Y."/>
            <person name="Shao Z."/>
        </authorList>
    </citation>
    <scope>NUCLEOTIDE SEQUENCE [LARGE SCALE GENOMIC DNA]</scope>
    <source>
        <strain evidence="5 6">CAU 1312</strain>
    </source>
</reference>
<dbReference type="PANTHER" id="PTHR31005:SF8">
    <property type="entry name" value="DUF4139 DOMAIN-CONTAINING PROTEIN"/>
    <property type="match status" value="1"/>
</dbReference>
<evidence type="ECO:0000256" key="1">
    <source>
        <dbReference type="SAM" id="Coils"/>
    </source>
</evidence>
<protein>
    <recommendedName>
        <fullName evidence="7">DUF4139 domain-containing protein</fullName>
    </recommendedName>
</protein>
<proteinExistence type="predicted"/>
<gene>
    <name evidence="5" type="ORF">CLN94_01380</name>
</gene>
<feature type="coiled-coil region" evidence="1">
    <location>
        <begin position="98"/>
        <end position="125"/>
    </location>
</feature>
<evidence type="ECO:0000259" key="3">
    <source>
        <dbReference type="Pfam" id="PF13598"/>
    </source>
</evidence>
<dbReference type="NCBIfam" id="TIGR02231">
    <property type="entry name" value="mucoidy inhibitor MuiA family protein"/>
    <property type="match status" value="1"/>
</dbReference>